<evidence type="ECO:0000256" key="1">
    <source>
        <dbReference type="SAM" id="Phobius"/>
    </source>
</evidence>
<reference evidence="3" key="1">
    <citation type="submission" date="2020-07" db="EMBL/GenBank/DDBJ databases">
        <title>Chryseobacterium sp. CX-624.</title>
        <authorList>
            <person name="Yang C."/>
        </authorList>
    </citation>
    <scope>NUCLEOTIDE SEQUENCE</scope>
    <source>
        <strain evidence="3">CX-624</strain>
    </source>
</reference>
<proteinExistence type="predicted"/>
<dbReference type="Proteomes" id="UP000515349">
    <property type="component" value="Chromosome"/>
</dbReference>
<dbReference type="RefSeq" id="WP_181886820.1">
    <property type="nucleotide sequence ID" value="NZ_CP059472.1"/>
</dbReference>
<reference evidence="2" key="4">
    <citation type="submission" date="2020-07" db="EMBL/GenBank/DDBJ databases">
        <authorList>
            <person name="Yang C."/>
        </authorList>
    </citation>
    <scope>NUCLEOTIDE SEQUENCE</scope>
    <source>
        <strain evidence="2">Cx-624</strain>
    </source>
</reference>
<organism evidence="3 4">
    <name type="scientific">Marnyiella aurantia</name>
    <dbReference type="NCBI Taxonomy" id="2758037"/>
    <lineage>
        <taxon>Bacteria</taxon>
        <taxon>Pseudomonadati</taxon>
        <taxon>Bacteroidota</taxon>
        <taxon>Flavobacteriia</taxon>
        <taxon>Flavobacteriales</taxon>
        <taxon>Weeksellaceae</taxon>
        <taxon>Marnyiella</taxon>
    </lineage>
</organism>
<dbReference type="KEGG" id="cbau:H1R16_09515"/>
<reference evidence="4" key="2">
    <citation type="submission" date="2020-07" db="EMBL/GenBank/DDBJ databases">
        <title>Chryseobacterium sp.cx-624.</title>
        <authorList>
            <person name="Yang C."/>
        </authorList>
    </citation>
    <scope>NUCLEOTIDE SEQUENCE [LARGE SCALE GENOMIC DNA]</scope>
    <source>
        <strain evidence="4">cx-624</strain>
    </source>
</reference>
<protein>
    <submittedName>
        <fullName evidence="3">Uncharacterized protein</fullName>
    </submittedName>
</protein>
<feature type="transmembrane region" description="Helical" evidence="1">
    <location>
        <begin position="12"/>
        <end position="30"/>
    </location>
</feature>
<keyword evidence="1" id="KW-0472">Membrane</keyword>
<keyword evidence="5" id="KW-1185">Reference proteome</keyword>
<sequence>MITNILLKSLRGTITFGLLFFLLQFIWDGFSMETLNSVLEDAPRHLFMLLFIFITLILQNIIRQQRKVKLQSDLRKKVNR</sequence>
<evidence type="ECO:0000313" key="5">
    <source>
        <dbReference type="Proteomes" id="UP000539710"/>
    </source>
</evidence>
<evidence type="ECO:0000313" key="2">
    <source>
        <dbReference type="EMBL" id="MBA5246699.1"/>
    </source>
</evidence>
<keyword evidence="1" id="KW-1133">Transmembrane helix</keyword>
<dbReference type="EMBL" id="JACEUX010000002">
    <property type="protein sequence ID" value="MBA5246699.1"/>
    <property type="molecule type" value="Genomic_DNA"/>
</dbReference>
<reference evidence="5" key="3">
    <citation type="submission" date="2020-07" db="EMBL/GenBank/DDBJ databases">
        <title>Flavobacterium sp. xlx-214.</title>
        <authorList>
            <person name="Yang C."/>
        </authorList>
    </citation>
    <scope>NUCLEOTIDE SEQUENCE [LARGE SCALE GENOMIC DNA]</scope>
    <source>
        <strain evidence="5">CX-624</strain>
    </source>
</reference>
<gene>
    <name evidence="3" type="ORF">H1R16_09515</name>
    <name evidence="2" type="ORF">H2507_05925</name>
</gene>
<name>A0A7D7QXZ6_9FLAO</name>
<keyword evidence="1" id="KW-0812">Transmembrane</keyword>
<dbReference type="EMBL" id="CP059472">
    <property type="protein sequence ID" value="QMS97951.1"/>
    <property type="molecule type" value="Genomic_DNA"/>
</dbReference>
<accession>A0A7D7QXZ6</accession>
<evidence type="ECO:0000313" key="4">
    <source>
        <dbReference type="Proteomes" id="UP000515349"/>
    </source>
</evidence>
<dbReference type="Proteomes" id="UP000539710">
    <property type="component" value="Unassembled WGS sequence"/>
</dbReference>
<dbReference type="AlphaFoldDB" id="A0A7D7QXZ6"/>
<evidence type="ECO:0000313" key="3">
    <source>
        <dbReference type="EMBL" id="QMS97951.1"/>
    </source>
</evidence>
<feature type="transmembrane region" description="Helical" evidence="1">
    <location>
        <begin position="42"/>
        <end position="62"/>
    </location>
</feature>